<gene>
    <name evidence="2" type="ORF">H6H03_05520</name>
</gene>
<dbReference type="Proteomes" id="UP000637383">
    <property type="component" value="Unassembled WGS sequence"/>
</dbReference>
<sequence length="276" mass="29802">MMGDPAIDREAFKEFEREGFSRVAQGYDGAIAHVTSQANEGILDAVETGSGSRLLDVACGTGWLSAAALKRQAIVTGLDYAENMVVIGRSRFPQIEFHLGDAENLPFESNKFDAVVCNLGILHFPEPEKAIAESLRVLKSGGRYAFTCWTPPARNPFMALILGAVQTYGIIDVDLPPGPPLFRFGDPDECQKILSASGFTSVSVTELPITWTFSKSQDVMPTIIASSARLGPMLAMQTQEQSHDIENAIIQGAKKYATDNVIQIPASVVLAVGRKP</sequence>
<evidence type="ECO:0000313" key="2">
    <source>
        <dbReference type="EMBL" id="MBD2733372.1"/>
    </source>
</evidence>
<protein>
    <submittedName>
        <fullName evidence="2">Methyltransferase domain-containing protein</fullName>
    </submittedName>
</protein>
<dbReference type="GO" id="GO:0008168">
    <property type="term" value="F:methyltransferase activity"/>
    <property type="evidence" value="ECO:0007669"/>
    <property type="project" value="UniProtKB-KW"/>
</dbReference>
<accession>A0ABR8K5C3</accession>
<proteinExistence type="predicted"/>
<feature type="domain" description="Methyltransferase type 11" evidence="1">
    <location>
        <begin position="55"/>
        <end position="146"/>
    </location>
</feature>
<dbReference type="InterPro" id="IPR029063">
    <property type="entry name" value="SAM-dependent_MTases_sf"/>
</dbReference>
<evidence type="ECO:0000259" key="1">
    <source>
        <dbReference type="Pfam" id="PF08241"/>
    </source>
</evidence>
<keyword evidence="2" id="KW-0808">Transferase</keyword>
<evidence type="ECO:0000313" key="3">
    <source>
        <dbReference type="Proteomes" id="UP000637383"/>
    </source>
</evidence>
<keyword evidence="3" id="KW-1185">Reference proteome</keyword>
<name>A0ABR8K5C3_9NOSO</name>
<dbReference type="Pfam" id="PF08241">
    <property type="entry name" value="Methyltransf_11"/>
    <property type="match status" value="1"/>
</dbReference>
<dbReference type="PANTHER" id="PTHR43591:SF24">
    <property type="entry name" value="2-METHOXY-6-POLYPRENYL-1,4-BENZOQUINOL METHYLASE, MITOCHONDRIAL"/>
    <property type="match status" value="1"/>
</dbReference>
<dbReference type="Gene3D" id="3.40.50.150">
    <property type="entry name" value="Vaccinia Virus protein VP39"/>
    <property type="match status" value="1"/>
</dbReference>
<dbReference type="InterPro" id="IPR013216">
    <property type="entry name" value="Methyltransf_11"/>
</dbReference>
<dbReference type="EMBL" id="JACJTU010000004">
    <property type="protein sequence ID" value="MBD2733372.1"/>
    <property type="molecule type" value="Genomic_DNA"/>
</dbReference>
<dbReference type="GO" id="GO:0032259">
    <property type="term" value="P:methylation"/>
    <property type="evidence" value="ECO:0007669"/>
    <property type="project" value="UniProtKB-KW"/>
</dbReference>
<keyword evidence="2" id="KW-0489">Methyltransferase</keyword>
<organism evidence="2 3">
    <name type="scientific">Nostoc paludosum FACHB-159</name>
    <dbReference type="NCBI Taxonomy" id="2692908"/>
    <lineage>
        <taxon>Bacteria</taxon>
        <taxon>Bacillati</taxon>
        <taxon>Cyanobacteriota</taxon>
        <taxon>Cyanophyceae</taxon>
        <taxon>Nostocales</taxon>
        <taxon>Nostocaceae</taxon>
        <taxon>Nostoc</taxon>
    </lineage>
</organism>
<dbReference type="PANTHER" id="PTHR43591">
    <property type="entry name" value="METHYLTRANSFERASE"/>
    <property type="match status" value="1"/>
</dbReference>
<dbReference type="SUPFAM" id="SSF53335">
    <property type="entry name" value="S-adenosyl-L-methionine-dependent methyltransferases"/>
    <property type="match status" value="1"/>
</dbReference>
<dbReference type="RefSeq" id="WP_190954136.1">
    <property type="nucleotide sequence ID" value="NZ_JACJTU010000004.1"/>
</dbReference>
<comment type="caution">
    <text evidence="2">The sequence shown here is derived from an EMBL/GenBank/DDBJ whole genome shotgun (WGS) entry which is preliminary data.</text>
</comment>
<reference evidence="2 3" key="1">
    <citation type="journal article" date="2020" name="ISME J.">
        <title>Comparative genomics reveals insights into cyanobacterial evolution and habitat adaptation.</title>
        <authorList>
            <person name="Chen M.Y."/>
            <person name="Teng W.K."/>
            <person name="Zhao L."/>
            <person name="Hu C.X."/>
            <person name="Zhou Y.K."/>
            <person name="Han B.P."/>
            <person name="Song L.R."/>
            <person name="Shu W.S."/>
        </authorList>
    </citation>
    <scope>NUCLEOTIDE SEQUENCE [LARGE SCALE GENOMIC DNA]</scope>
    <source>
        <strain evidence="2 3">FACHB-159</strain>
    </source>
</reference>
<dbReference type="CDD" id="cd02440">
    <property type="entry name" value="AdoMet_MTases"/>
    <property type="match status" value="1"/>
</dbReference>